<dbReference type="EMBL" id="QEFC01001003">
    <property type="protein sequence ID" value="KAE9460491.1"/>
    <property type="molecule type" value="Genomic_DNA"/>
</dbReference>
<comment type="caution">
    <text evidence="5">The sequence shown here is derived from an EMBL/GenBank/DDBJ whole genome shotgun (WGS) entry which is preliminary data.</text>
</comment>
<gene>
    <name evidence="5" type="ORF">C3L33_07600</name>
</gene>
<feature type="repeat" description="PPR" evidence="3">
    <location>
        <begin position="276"/>
        <end position="310"/>
    </location>
</feature>
<name>A0A6A4LVN2_9ERIC</name>
<dbReference type="NCBIfam" id="TIGR00756">
    <property type="entry name" value="PPR"/>
    <property type="match status" value="4"/>
</dbReference>
<accession>A0A6A4LVN2</accession>
<dbReference type="GO" id="GO:0016740">
    <property type="term" value="F:transferase activity"/>
    <property type="evidence" value="ECO:0007669"/>
    <property type="project" value="UniProtKB-KW"/>
</dbReference>
<feature type="repeat" description="PPR" evidence="3">
    <location>
        <begin position="175"/>
        <end position="209"/>
    </location>
</feature>
<keyword evidence="6" id="KW-1185">Reference proteome</keyword>
<dbReference type="PANTHER" id="PTHR47926">
    <property type="entry name" value="PENTATRICOPEPTIDE REPEAT-CONTAINING PROTEIN"/>
    <property type="match status" value="1"/>
</dbReference>
<dbReference type="PANTHER" id="PTHR47926:SF490">
    <property type="entry name" value="REPEAT-LIKE SUPERFAMILY PROTEIN, PUTATIVE-RELATED"/>
    <property type="match status" value="1"/>
</dbReference>
<dbReference type="GO" id="GO:0009451">
    <property type="term" value="P:RNA modification"/>
    <property type="evidence" value="ECO:0007669"/>
    <property type="project" value="InterPro"/>
</dbReference>
<evidence type="ECO:0000259" key="4">
    <source>
        <dbReference type="Pfam" id="PF00303"/>
    </source>
</evidence>
<organism evidence="5 6">
    <name type="scientific">Rhododendron williamsianum</name>
    <dbReference type="NCBI Taxonomy" id="262921"/>
    <lineage>
        <taxon>Eukaryota</taxon>
        <taxon>Viridiplantae</taxon>
        <taxon>Streptophyta</taxon>
        <taxon>Embryophyta</taxon>
        <taxon>Tracheophyta</taxon>
        <taxon>Spermatophyta</taxon>
        <taxon>Magnoliopsida</taxon>
        <taxon>eudicotyledons</taxon>
        <taxon>Gunneridae</taxon>
        <taxon>Pentapetalae</taxon>
        <taxon>asterids</taxon>
        <taxon>Ericales</taxon>
        <taxon>Ericaceae</taxon>
        <taxon>Ericoideae</taxon>
        <taxon>Rhodoreae</taxon>
        <taxon>Rhododendron</taxon>
    </lineage>
</organism>
<dbReference type="Pfam" id="PF13812">
    <property type="entry name" value="PPR_3"/>
    <property type="match status" value="1"/>
</dbReference>
<evidence type="ECO:0000313" key="6">
    <source>
        <dbReference type="Proteomes" id="UP000428333"/>
    </source>
</evidence>
<dbReference type="FunFam" id="1.25.40.10:FF:000242">
    <property type="entry name" value="Pentatricopeptide repeat-containing protein"/>
    <property type="match status" value="1"/>
</dbReference>
<dbReference type="Proteomes" id="UP000428333">
    <property type="component" value="Linkage Group LG04"/>
</dbReference>
<evidence type="ECO:0000256" key="2">
    <source>
        <dbReference type="ARBA" id="ARBA00022737"/>
    </source>
</evidence>
<dbReference type="AlphaFoldDB" id="A0A6A4LVN2"/>
<protein>
    <recommendedName>
        <fullName evidence="4">Thymidylate synthase/dCMP hydroxymethylase domain-containing protein</fullName>
    </recommendedName>
</protein>
<keyword evidence="1" id="KW-0808">Transferase</keyword>
<dbReference type="InterPro" id="IPR046960">
    <property type="entry name" value="PPR_At4g14850-like_plant"/>
</dbReference>
<dbReference type="GO" id="GO:0003723">
    <property type="term" value="F:RNA binding"/>
    <property type="evidence" value="ECO:0007669"/>
    <property type="project" value="InterPro"/>
</dbReference>
<dbReference type="Pfam" id="PF13041">
    <property type="entry name" value="PPR_2"/>
    <property type="match status" value="2"/>
</dbReference>
<dbReference type="InterPro" id="IPR011990">
    <property type="entry name" value="TPR-like_helical_dom_sf"/>
</dbReference>
<feature type="repeat" description="PPR" evidence="3">
    <location>
        <begin position="74"/>
        <end position="108"/>
    </location>
</feature>
<reference evidence="5 6" key="1">
    <citation type="journal article" date="2019" name="Genome Biol. Evol.">
        <title>The Rhododendron genome and chromosomal organization provide insight into shared whole-genome duplications across the heath family (Ericaceae).</title>
        <authorList>
            <person name="Soza V.L."/>
            <person name="Lindsley D."/>
            <person name="Waalkes A."/>
            <person name="Ramage E."/>
            <person name="Patwardhan R.P."/>
            <person name="Burton J.N."/>
            <person name="Adey A."/>
            <person name="Kumar A."/>
            <person name="Qiu R."/>
            <person name="Shendure J."/>
            <person name="Hall B."/>
        </authorList>
    </citation>
    <scope>NUCLEOTIDE SEQUENCE [LARGE SCALE GENOMIC DNA]</scope>
    <source>
        <strain evidence="5">RSF 1966-606</strain>
    </source>
</reference>
<dbReference type="Pfam" id="PF00303">
    <property type="entry name" value="Thymidylat_synt"/>
    <property type="match status" value="1"/>
</dbReference>
<dbReference type="InterPro" id="IPR023451">
    <property type="entry name" value="Thymidate_synth/dCMP_Mease_dom"/>
</dbReference>
<dbReference type="FunFam" id="1.25.40.10:FF:000427">
    <property type="entry name" value="Pentatricopeptide repeat-containing protein chloroplastic"/>
    <property type="match status" value="1"/>
</dbReference>
<evidence type="ECO:0000313" key="5">
    <source>
        <dbReference type="EMBL" id="KAE9460491.1"/>
    </source>
</evidence>
<keyword evidence="2" id="KW-0677">Repeat</keyword>
<dbReference type="InterPro" id="IPR036926">
    <property type="entry name" value="Thymidate_synth/dCMP_Mease_sf"/>
</dbReference>
<evidence type="ECO:0000256" key="1">
    <source>
        <dbReference type="ARBA" id="ARBA00022679"/>
    </source>
</evidence>
<dbReference type="OrthoDB" id="1877720at2759"/>
<dbReference type="InterPro" id="IPR002885">
    <property type="entry name" value="PPR_rpt"/>
</dbReference>
<proteinExistence type="predicted"/>
<feature type="repeat" description="PPR" evidence="3">
    <location>
        <begin position="245"/>
        <end position="275"/>
    </location>
</feature>
<sequence>MLPLPRTNAAAVDRLIHLLDTCASTIHIKQIQAQLIRQNLCEDTTIGYGFITACQSVGLLDSAHRLYSQIKNPDVFICNTLIKCSSHAQSPHKSISVYTRMNRNGVFPNHFTFPFVLKALSDLRDVKRGQCVHTQIVKMGQFNDIYVQNSLLNVYASVGSMDLCQKVFDEMPQRDVVSWTVMITGYREAGRFDKALNVFERMEFAGVRPNQVTMVNSLSACSSSGALDVGMRIHGFVKRSGWELDVILGTSLIDMYGKCGRIEEGLGVFQSMKEKNVFTWNALIKGLALAKSGEEAVWWFSQMEQGEIKPDEVTLIGVLFACSHSGLVQVGESIFRSLVDGKYGFAPGIKHYACAVHLFARSGHLEEASKIINEMPFEPTKPVWGAFLAGSRAHGNLEMSEFAAWKLIELQPEIVVTMIHGNIGLSLFAAMLYSCLPSEASVSLDLGGILDVNIRLQSCSYVFHVMKSSTILAQQLNSGQLCWKRIVHTSQYFQPGLPDELRFLVSEMFNCSRGDVLTLQIDEDSSSVVQKFVTSIPTIPVNLGSGMLQDTAPSHGAKVLECILLGSLRLNHMDLEGPACHRTWNARLLAEQLGWTDLLVRILLSLGQTIMLLTWVCSVALSEPIDSDVIDKIKNNPDEQQIILSAWDPSDFKPIALLPCHRLVQGMRRLSASSATMMESLVALKPLQWAKRWGVLRGRNPYGLLNSG</sequence>
<evidence type="ECO:0000256" key="3">
    <source>
        <dbReference type="PROSITE-ProRule" id="PRU00708"/>
    </source>
</evidence>
<feature type="domain" description="Thymidylate synthase/dCMP hydroxymethylase" evidence="4">
    <location>
        <begin position="628"/>
        <end position="666"/>
    </location>
</feature>
<dbReference type="Gene3D" id="3.30.572.10">
    <property type="entry name" value="Thymidylate synthase/dCMP hydroxymethylase domain"/>
    <property type="match status" value="1"/>
</dbReference>
<dbReference type="SUPFAM" id="SSF55831">
    <property type="entry name" value="Thymidylate synthase/dCMP hydroxymethylase"/>
    <property type="match status" value="1"/>
</dbReference>
<dbReference type="PROSITE" id="PS51375">
    <property type="entry name" value="PPR"/>
    <property type="match status" value="4"/>
</dbReference>
<dbReference type="Pfam" id="PF01535">
    <property type="entry name" value="PPR"/>
    <property type="match status" value="1"/>
</dbReference>
<dbReference type="Gene3D" id="1.25.40.10">
    <property type="entry name" value="Tetratricopeptide repeat domain"/>
    <property type="match status" value="4"/>
</dbReference>
<feature type="non-terminal residue" evidence="5">
    <location>
        <position position="1"/>
    </location>
</feature>